<reference evidence="3 4" key="2">
    <citation type="journal article" date="2023" name="Mol. Biol. Evol.">
        <title>Genomics of Secondarily Temperate Adaptation in the Only Non-Antarctic Icefish.</title>
        <authorList>
            <person name="Rivera-Colon A.G."/>
            <person name="Rayamajhi N."/>
            <person name="Minhas B.F."/>
            <person name="Madrigal G."/>
            <person name="Bilyk K.T."/>
            <person name="Yoon V."/>
            <person name="Hune M."/>
            <person name="Gregory S."/>
            <person name="Cheng C.H.C."/>
            <person name="Catchen J.M."/>
        </authorList>
    </citation>
    <scope>NUCLEOTIDE SEQUENCE [LARGE SCALE GENOMIC DNA]</scope>
    <source>
        <strain evidence="3">JMC-PN-2008</strain>
    </source>
</reference>
<dbReference type="Proteomes" id="UP001346869">
    <property type="component" value="Unassembled WGS sequence"/>
</dbReference>
<organism evidence="3 4">
    <name type="scientific">Eleginops maclovinus</name>
    <name type="common">Patagonian blennie</name>
    <name type="synonym">Eleginus maclovinus</name>
    <dbReference type="NCBI Taxonomy" id="56733"/>
    <lineage>
        <taxon>Eukaryota</taxon>
        <taxon>Metazoa</taxon>
        <taxon>Chordata</taxon>
        <taxon>Craniata</taxon>
        <taxon>Vertebrata</taxon>
        <taxon>Euteleostomi</taxon>
        <taxon>Actinopterygii</taxon>
        <taxon>Neopterygii</taxon>
        <taxon>Teleostei</taxon>
        <taxon>Neoteleostei</taxon>
        <taxon>Acanthomorphata</taxon>
        <taxon>Eupercaria</taxon>
        <taxon>Perciformes</taxon>
        <taxon>Notothenioidei</taxon>
        <taxon>Eleginopidae</taxon>
        <taxon>Eleginops</taxon>
    </lineage>
</organism>
<accession>A0AAN8AIS6</accession>
<feature type="compositionally biased region" description="Pro residues" evidence="1">
    <location>
        <begin position="95"/>
        <end position="106"/>
    </location>
</feature>
<evidence type="ECO:0000256" key="2">
    <source>
        <dbReference type="SAM" id="SignalP"/>
    </source>
</evidence>
<feature type="compositionally biased region" description="Polar residues" evidence="1">
    <location>
        <begin position="275"/>
        <end position="289"/>
    </location>
</feature>
<sequence length="801" mass="89414">MNHLPLLSLLLIPLQTTPTRTNFNIPTPRSPPENVEDSRPVFPDPQESHVVGVSMKLRAAPSSDNVQDEAPSLQPPSHTFNPYYHYYHHPKIPLSGPPQDPVPGPEEPGERPLTDPPQNPELPQDSQLFLQPASLISAIPTSAPRPPHPYPFPYYHTRGEAKRFPPLDPEMTRSSQVHDEPNPFNPYHHYYHPQPGPPQDPDPRPEEPGELSSTNPPQNPEFTQDSQHPETGAASLTSTLLPTTTTPPHPPRPYTFHYFPHRAWDNAQRFPSLDPETTANLSEDPNSGASVRPRSSEATSFTSSPPGSPSETSPSQLPHPYPFPHYIFPHIAGGEAKRLPPLDPEMTPNLSEDQKSDTPVLPRSSQVPTSNNPFNPIEGVLYYHYYYHHPPGIPLPGLPQDPNPVPEVPVGQPLNDPSNPEFPKQQSEVFHGVNSHQFLPPRMNAASLISSLPGNPLGTSAPDAPYPPHPYPYPYFYFPHIARGEARRLPPLDPETNPNLSEDQKSDTSVHPRSSQAHHEPNPFNPFYHHHYYHHLKIPQPAPAQDPDPGPEEPGEQSSTNPPISKSLEDTEAAYFTFSPSESPPKTSAPNAPHPPHPHPFPYYYFPYIARVEARRLPHLKPEMTPILSEDQKLDSSVHPRSSQVQDKDNLDVDTEDPDKMMSLEKSNLQWVKLPILSKDDEVKADLDDGKGQSSSWIPASQPPPFPTYPPPMVPPPPEHNLLLTLITSILISTTIGCFMDPIMKLLPLRTLCFKNPPLPKILQNLHPLHLPQTLCMMFTITLYILTTTTTNISSSSLRSW</sequence>
<keyword evidence="2" id="KW-0732">Signal</keyword>
<feature type="region of interest" description="Disordered" evidence="1">
    <location>
        <begin position="488"/>
        <end position="524"/>
    </location>
</feature>
<feature type="region of interest" description="Disordered" evidence="1">
    <location>
        <begin position="629"/>
        <end position="658"/>
    </location>
</feature>
<name>A0AAN8AIS6_ELEMC</name>
<reference evidence="3 4" key="1">
    <citation type="journal article" date="2023" name="Genes (Basel)">
        <title>Chromosome-Level Genome Assembly and Circadian Gene Repertoire of the Patagonia Blennie Eleginops maclovinus-The Closest Ancestral Proxy of Antarctic Cryonotothenioids.</title>
        <authorList>
            <person name="Cheng C.C."/>
            <person name="Rivera-Colon A.G."/>
            <person name="Minhas B.F."/>
            <person name="Wilson L."/>
            <person name="Rayamajhi N."/>
            <person name="Vargas-Chacoff L."/>
            <person name="Catchen J.M."/>
        </authorList>
    </citation>
    <scope>NUCLEOTIDE SEQUENCE [LARGE SCALE GENOMIC DNA]</scope>
    <source>
        <strain evidence="3">JMC-PN-2008</strain>
    </source>
</reference>
<feature type="compositionally biased region" description="Polar residues" evidence="1">
    <location>
        <begin position="211"/>
        <end position="226"/>
    </location>
</feature>
<keyword evidence="4" id="KW-1185">Reference proteome</keyword>
<feature type="signal peptide" evidence="2">
    <location>
        <begin position="1"/>
        <end position="21"/>
    </location>
</feature>
<evidence type="ECO:0000313" key="4">
    <source>
        <dbReference type="Proteomes" id="UP001346869"/>
    </source>
</evidence>
<feature type="region of interest" description="Disordered" evidence="1">
    <location>
        <begin position="18"/>
        <end position="372"/>
    </location>
</feature>
<dbReference type="EMBL" id="JAUZQC010000017">
    <property type="protein sequence ID" value="KAK5856688.1"/>
    <property type="molecule type" value="Genomic_DNA"/>
</dbReference>
<feature type="compositionally biased region" description="Low complexity" evidence="1">
    <location>
        <begin position="235"/>
        <end position="244"/>
    </location>
</feature>
<feature type="chain" id="PRO_5042841004" evidence="2">
    <location>
        <begin position="22"/>
        <end position="801"/>
    </location>
</feature>
<feature type="region of interest" description="Disordered" evidence="1">
    <location>
        <begin position="538"/>
        <end position="566"/>
    </location>
</feature>
<gene>
    <name evidence="3" type="ORF">PBY51_008267</name>
</gene>
<protein>
    <submittedName>
        <fullName evidence="3">Uncharacterized protein</fullName>
    </submittedName>
</protein>
<dbReference type="AlphaFoldDB" id="A0AAN8AIS6"/>
<feature type="compositionally biased region" description="Low complexity" evidence="1">
    <location>
        <begin position="299"/>
        <end position="315"/>
    </location>
</feature>
<comment type="caution">
    <text evidence="3">The sequence shown here is derived from an EMBL/GenBank/DDBJ whole genome shotgun (WGS) entry which is preliminary data.</text>
</comment>
<feature type="compositionally biased region" description="Pro residues" evidence="1">
    <location>
        <begin position="143"/>
        <end position="152"/>
    </location>
</feature>
<evidence type="ECO:0000313" key="3">
    <source>
        <dbReference type="EMBL" id="KAK5856688.1"/>
    </source>
</evidence>
<proteinExistence type="predicted"/>
<evidence type="ECO:0000256" key="1">
    <source>
        <dbReference type="SAM" id="MobiDB-lite"/>
    </source>
</evidence>
<feature type="compositionally biased region" description="Polar residues" evidence="1">
    <location>
        <begin position="363"/>
        <end position="372"/>
    </location>
</feature>